<name>A0A0G4GMD9_9ALVE</name>
<evidence type="ECO:0000313" key="2">
    <source>
        <dbReference type="EMBL" id="CEM31355.1"/>
    </source>
</evidence>
<proteinExistence type="predicted"/>
<dbReference type="VEuPathDB" id="CryptoDB:Cvel_22540"/>
<protein>
    <submittedName>
        <fullName evidence="2">Uncharacterized protein</fullName>
    </submittedName>
</protein>
<reference evidence="2" key="1">
    <citation type="submission" date="2014-11" db="EMBL/GenBank/DDBJ databases">
        <authorList>
            <person name="Otto D Thomas"/>
            <person name="Naeem Raeece"/>
        </authorList>
    </citation>
    <scope>NUCLEOTIDE SEQUENCE</scope>
</reference>
<feature type="compositionally biased region" description="Basic and acidic residues" evidence="1">
    <location>
        <begin position="221"/>
        <end position="247"/>
    </location>
</feature>
<feature type="region of interest" description="Disordered" evidence="1">
    <location>
        <begin position="265"/>
        <end position="286"/>
    </location>
</feature>
<dbReference type="PhylomeDB" id="A0A0G4GMD9"/>
<accession>A0A0G4GMD9</accession>
<evidence type="ECO:0000256" key="1">
    <source>
        <dbReference type="SAM" id="MobiDB-lite"/>
    </source>
</evidence>
<dbReference type="AlphaFoldDB" id="A0A0G4GMD9"/>
<gene>
    <name evidence="2" type="ORF">Cvel_22540</name>
</gene>
<sequence length="286" mass="31732">MKLGVGATRERPDLKEPKICMSLEQILRGVPRTYVELRDRMACIVAAYFFPRCQFAESSVILYIRRKAASVRHWPTYRALLEDFIKDMELINQNGVIDEVGDRFVLGLITGCLPDDIGLMWKLGPNPVDFSSVASLIVKLQQASQQVSSDEIENESLGRAVKKENARVGIQVIGGDPRLSLILLLPLLDLGGCPPGERASLHLSRGKEALQRQATLPSRVGGDHHQCNREEEQGDRKAADLSRDREEVEEAARLAVDGGVVPVERAQRGWRGGGEHPVVKSHPRYA</sequence>
<organism evidence="2">
    <name type="scientific">Chromera velia CCMP2878</name>
    <dbReference type="NCBI Taxonomy" id="1169474"/>
    <lineage>
        <taxon>Eukaryota</taxon>
        <taxon>Sar</taxon>
        <taxon>Alveolata</taxon>
        <taxon>Colpodellida</taxon>
        <taxon>Chromeraceae</taxon>
        <taxon>Chromera</taxon>
    </lineage>
</organism>
<dbReference type="EMBL" id="CDMZ01001353">
    <property type="protein sequence ID" value="CEM31355.1"/>
    <property type="molecule type" value="Genomic_DNA"/>
</dbReference>
<feature type="region of interest" description="Disordered" evidence="1">
    <location>
        <begin position="213"/>
        <end position="247"/>
    </location>
</feature>